<protein>
    <recommendedName>
        <fullName evidence="11">Acyltransferase</fullName>
        <ecNumber evidence="11">2.3.1.-</ecNumber>
    </recommendedName>
</protein>
<keyword evidence="5" id="KW-0812">Transmembrane</keyword>
<keyword evidence="10" id="KW-0012">Acyltransferase</keyword>
<comment type="caution">
    <text evidence="12">The sequence shown here is derived from an EMBL/GenBank/DDBJ whole genome shotgun (WGS) entry which is preliminary data.</text>
</comment>
<dbReference type="Pfam" id="PF03982">
    <property type="entry name" value="DAGAT"/>
    <property type="match status" value="1"/>
</dbReference>
<keyword evidence="13" id="KW-1185">Reference proteome</keyword>
<evidence type="ECO:0000256" key="7">
    <source>
        <dbReference type="ARBA" id="ARBA00022989"/>
    </source>
</evidence>
<comment type="similarity">
    <text evidence="2 11">Belongs to the diacylglycerol acyltransferase family.</text>
</comment>
<evidence type="ECO:0000256" key="6">
    <source>
        <dbReference type="ARBA" id="ARBA00022824"/>
    </source>
</evidence>
<dbReference type="EC" id="2.3.1.-" evidence="11"/>
<keyword evidence="3" id="KW-0444">Lipid biosynthesis</keyword>
<evidence type="ECO:0000256" key="5">
    <source>
        <dbReference type="ARBA" id="ARBA00022692"/>
    </source>
</evidence>
<keyword evidence="9" id="KW-0472">Membrane</keyword>
<dbReference type="GO" id="GO:0005789">
    <property type="term" value="C:endoplasmic reticulum membrane"/>
    <property type="evidence" value="ECO:0007669"/>
    <property type="project" value="UniProtKB-SubCell"/>
</dbReference>
<evidence type="ECO:0000256" key="4">
    <source>
        <dbReference type="ARBA" id="ARBA00022679"/>
    </source>
</evidence>
<evidence type="ECO:0000256" key="3">
    <source>
        <dbReference type="ARBA" id="ARBA00022516"/>
    </source>
</evidence>
<dbReference type="GO" id="GO:0008374">
    <property type="term" value="F:O-acyltransferase activity"/>
    <property type="evidence" value="ECO:0007669"/>
    <property type="project" value="InterPro"/>
</dbReference>
<evidence type="ECO:0000256" key="9">
    <source>
        <dbReference type="ARBA" id="ARBA00023136"/>
    </source>
</evidence>
<dbReference type="GO" id="GO:0006629">
    <property type="term" value="P:lipid metabolic process"/>
    <property type="evidence" value="ECO:0007669"/>
    <property type="project" value="UniProtKB-KW"/>
</dbReference>
<dbReference type="Proteomes" id="UP001515480">
    <property type="component" value="Unassembled WGS sequence"/>
</dbReference>
<organism evidence="12 13">
    <name type="scientific">Prymnesium parvum</name>
    <name type="common">Toxic golden alga</name>
    <dbReference type="NCBI Taxonomy" id="97485"/>
    <lineage>
        <taxon>Eukaryota</taxon>
        <taxon>Haptista</taxon>
        <taxon>Haptophyta</taxon>
        <taxon>Prymnesiophyceae</taxon>
        <taxon>Prymnesiales</taxon>
        <taxon>Prymnesiaceae</taxon>
        <taxon>Prymnesium</taxon>
    </lineage>
</organism>
<keyword evidence="6 11" id="KW-0256">Endoplasmic reticulum</keyword>
<evidence type="ECO:0000256" key="10">
    <source>
        <dbReference type="ARBA" id="ARBA00023315"/>
    </source>
</evidence>
<evidence type="ECO:0000256" key="8">
    <source>
        <dbReference type="ARBA" id="ARBA00023098"/>
    </source>
</evidence>
<dbReference type="EMBL" id="JBGBPQ010000007">
    <property type="protein sequence ID" value="KAL1521998.1"/>
    <property type="molecule type" value="Genomic_DNA"/>
</dbReference>
<proteinExistence type="inferred from homology"/>
<reference evidence="12 13" key="1">
    <citation type="journal article" date="2024" name="Science">
        <title>Giant polyketide synthase enzymes in the biosynthesis of giant marine polyether toxins.</title>
        <authorList>
            <person name="Fallon T.R."/>
            <person name="Shende V.V."/>
            <person name="Wierzbicki I.H."/>
            <person name="Pendleton A.L."/>
            <person name="Watervoot N.F."/>
            <person name="Auber R.P."/>
            <person name="Gonzalez D.J."/>
            <person name="Wisecaver J.H."/>
            <person name="Moore B.S."/>
        </authorList>
    </citation>
    <scope>NUCLEOTIDE SEQUENCE [LARGE SCALE GENOMIC DNA]</scope>
    <source>
        <strain evidence="12 13">12B1</strain>
    </source>
</reference>
<accession>A0AB34JLT5</accession>
<keyword evidence="8" id="KW-0443">Lipid metabolism</keyword>
<name>A0AB34JLT5_PRYPA</name>
<keyword evidence="7" id="KW-1133">Transmembrane helix</keyword>
<dbReference type="InterPro" id="IPR007130">
    <property type="entry name" value="DAGAT"/>
</dbReference>
<dbReference type="PANTHER" id="PTHR12317:SF34">
    <property type="entry name" value="ACYLTRANSFERASE"/>
    <property type="match status" value="1"/>
</dbReference>
<evidence type="ECO:0000256" key="11">
    <source>
        <dbReference type="RuleBase" id="RU367023"/>
    </source>
</evidence>
<evidence type="ECO:0000256" key="1">
    <source>
        <dbReference type="ARBA" id="ARBA00004477"/>
    </source>
</evidence>
<evidence type="ECO:0000256" key="2">
    <source>
        <dbReference type="ARBA" id="ARBA00005420"/>
    </source>
</evidence>
<dbReference type="AlphaFoldDB" id="A0AB34JLT5"/>
<gene>
    <name evidence="12" type="ORF">AB1Y20_021643</name>
</gene>
<keyword evidence="4 11" id="KW-0808">Transferase</keyword>
<evidence type="ECO:0000313" key="12">
    <source>
        <dbReference type="EMBL" id="KAL1521998.1"/>
    </source>
</evidence>
<evidence type="ECO:0000313" key="13">
    <source>
        <dbReference type="Proteomes" id="UP001515480"/>
    </source>
</evidence>
<sequence>MAAADLSPRDAPSVLQLCHRPTVSQSTAHRTARPIPRMPPLRFPCPDCTAPTPFPRAADRSARCCGVAGARARLSRRMTPLASTYLLWLLATWRDKRRLEAWGPQFLRRAVQRLWFDQLMRIAGVTGHLRIGLTPAQLRALTPCVVTCSPHGAFAVGLLCFHANTLREDPLLRLIRAVPVGASVLFKIPLLRDLLLLLGVREATPATCDAILQSGRSVALNPGGIWEQVHTSHRREVLHLQPGLGFIRLAMRHGVPLVPTYGFGENQLYESYGEWTLPLRQWIADRFRVGIPLVRGRYCSPLPLPTKHTLVVGRPVPTGPPNLNPTKLEVEEVLGRWEEALRELFNENKDLLPAEVAREGLTIAIRPGLHGREARRDAIKARENSQPRSKL</sequence>
<dbReference type="PANTHER" id="PTHR12317">
    <property type="entry name" value="DIACYLGLYCEROL O-ACYLTRANSFERASE"/>
    <property type="match status" value="1"/>
</dbReference>
<comment type="subcellular location">
    <subcellularLocation>
        <location evidence="1 11">Endoplasmic reticulum membrane</location>
        <topology evidence="1 11">Multi-pass membrane protein</topology>
    </subcellularLocation>
</comment>